<organism evidence="1 2">
    <name type="scientific">Cichorium intybus</name>
    <name type="common">Chicory</name>
    <dbReference type="NCBI Taxonomy" id="13427"/>
    <lineage>
        <taxon>Eukaryota</taxon>
        <taxon>Viridiplantae</taxon>
        <taxon>Streptophyta</taxon>
        <taxon>Embryophyta</taxon>
        <taxon>Tracheophyta</taxon>
        <taxon>Spermatophyta</taxon>
        <taxon>Magnoliopsida</taxon>
        <taxon>eudicotyledons</taxon>
        <taxon>Gunneridae</taxon>
        <taxon>Pentapetalae</taxon>
        <taxon>asterids</taxon>
        <taxon>campanulids</taxon>
        <taxon>Asterales</taxon>
        <taxon>Asteraceae</taxon>
        <taxon>Cichorioideae</taxon>
        <taxon>Cichorieae</taxon>
        <taxon>Cichoriinae</taxon>
        <taxon>Cichorium</taxon>
    </lineage>
</organism>
<protein>
    <submittedName>
        <fullName evidence="1">Uncharacterized protein</fullName>
    </submittedName>
</protein>
<evidence type="ECO:0000313" key="1">
    <source>
        <dbReference type="EMBL" id="KAI3721074.1"/>
    </source>
</evidence>
<dbReference type="Proteomes" id="UP001055811">
    <property type="component" value="Linkage Group LG06"/>
</dbReference>
<proteinExistence type="predicted"/>
<gene>
    <name evidence="1" type="ORF">L2E82_32078</name>
</gene>
<keyword evidence="2" id="KW-1185">Reference proteome</keyword>
<comment type="caution">
    <text evidence="1">The sequence shown here is derived from an EMBL/GenBank/DDBJ whole genome shotgun (WGS) entry which is preliminary data.</text>
</comment>
<accession>A0ACB9BGL1</accession>
<sequence length="627" mass="72137">MIGIRTSTQPSIFLEVAFPRNTVHIVDRGLDSLMVGCGKKGQLPDFKTINDSQEYVLEFNDKGAYFCTFNWRNKHIKFPVFNRTISKLCIGGIIKDCFWRATKYEFQFLEETWETMYTCHLHHPLLEKGSWVSPDWLTSLTRSISNTQSDDSNIPIAMRNRKTRAKKFRNVLRNYGTKYAKGLVAEVSEFLFGSGFAIAEGSLWTARRTAVVPSLHKKYLSVIVDRVFCKCSQRFVEKLKPYALNDTAVNMDPVIESVYTALKEAEARSTDFLSYWKIQPIIINHVAHLHDRILTRHTIAATGNKLPRDQEPTHEMTNLPFMKFVNTNRFYPSKKKDESLGATTLNIPDTVGYNWPREFRQLIADIKANTPGIENLIISTDCQNDFGLSTANTLEASFHKHSFSFQISIHMLTYLNSRGLIMVEKYSGLMLQPHKPIVGVNSFAHENGIHPPKESSPTYLDLLNKYEYKRLMERRYCVGRRSWKDAGFHVATTIATPAAYAPLPFVVSSLGWPLGTVFDLFELFLKYLVVVNLDWIYADKVFDVFINAMDPKTKKILQLLRLRQIFNGVFLKVNKATLNMLHMMEPYVTYGYPNLKSVKELIYKRGYGKLNKQRIPLTDNSIVEQVY</sequence>
<reference evidence="2" key="1">
    <citation type="journal article" date="2022" name="Mol. Ecol. Resour.">
        <title>The genomes of chicory, endive, great burdock and yacon provide insights into Asteraceae palaeo-polyploidization history and plant inulin production.</title>
        <authorList>
            <person name="Fan W."/>
            <person name="Wang S."/>
            <person name="Wang H."/>
            <person name="Wang A."/>
            <person name="Jiang F."/>
            <person name="Liu H."/>
            <person name="Zhao H."/>
            <person name="Xu D."/>
            <person name="Zhang Y."/>
        </authorList>
    </citation>
    <scope>NUCLEOTIDE SEQUENCE [LARGE SCALE GENOMIC DNA]</scope>
    <source>
        <strain evidence="2">cv. Punajuju</strain>
    </source>
</reference>
<reference evidence="1 2" key="2">
    <citation type="journal article" date="2022" name="Mol. Ecol. Resour.">
        <title>The genomes of chicory, endive, great burdock and yacon provide insights into Asteraceae paleo-polyploidization history and plant inulin production.</title>
        <authorList>
            <person name="Fan W."/>
            <person name="Wang S."/>
            <person name="Wang H."/>
            <person name="Wang A."/>
            <person name="Jiang F."/>
            <person name="Liu H."/>
            <person name="Zhao H."/>
            <person name="Xu D."/>
            <person name="Zhang Y."/>
        </authorList>
    </citation>
    <scope>NUCLEOTIDE SEQUENCE [LARGE SCALE GENOMIC DNA]</scope>
    <source>
        <strain evidence="2">cv. Punajuju</strain>
        <tissue evidence="1">Leaves</tissue>
    </source>
</reference>
<name>A0ACB9BGL1_CICIN</name>
<dbReference type="EMBL" id="CM042014">
    <property type="protein sequence ID" value="KAI3721074.1"/>
    <property type="molecule type" value="Genomic_DNA"/>
</dbReference>
<evidence type="ECO:0000313" key="2">
    <source>
        <dbReference type="Proteomes" id="UP001055811"/>
    </source>
</evidence>